<keyword evidence="3" id="KW-0812">Transmembrane</keyword>
<evidence type="ECO:0000256" key="3">
    <source>
        <dbReference type="SAM" id="Phobius"/>
    </source>
</evidence>
<evidence type="ECO:0000256" key="1">
    <source>
        <dbReference type="ARBA" id="ARBA00012528"/>
    </source>
</evidence>
<dbReference type="Gene3D" id="3.30.70.270">
    <property type="match status" value="1"/>
</dbReference>
<dbReference type="EMBL" id="LVJZ01000003">
    <property type="protein sequence ID" value="ODB95442.1"/>
    <property type="molecule type" value="Genomic_DNA"/>
</dbReference>
<evidence type="ECO:0000313" key="5">
    <source>
        <dbReference type="EMBL" id="ODB95442.1"/>
    </source>
</evidence>
<dbReference type="InterPro" id="IPR050469">
    <property type="entry name" value="Diguanylate_Cyclase"/>
</dbReference>
<dbReference type="CDD" id="cd01949">
    <property type="entry name" value="GGDEF"/>
    <property type="match status" value="1"/>
</dbReference>
<dbReference type="SMART" id="SM00267">
    <property type="entry name" value="GGDEF"/>
    <property type="match status" value="1"/>
</dbReference>
<proteinExistence type="predicted"/>
<keyword evidence="3" id="KW-0472">Membrane</keyword>
<comment type="caution">
    <text evidence="5">The sequence shown here is derived from an EMBL/GenBank/DDBJ whole genome shotgun (WGS) entry which is preliminary data.</text>
</comment>
<evidence type="ECO:0000259" key="4">
    <source>
        <dbReference type="PROSITE" id="PS50887"/>
    </source>
</evidence>
<accession>A0A1E2ULJ2</accession>
<dbReference type="Proteomes" id="UP000094849">
    <property type="component" value="Unassembled WGS sequence"/>
</dbReference>
<dbReference type="AlphaFoldDB" id="A0A1E2ULJ2"/>
<organism evidence="5 6">
    <name type="scientific">Candidatus Thiodiazotropha endoloripes</name>
    <dbReference type="NCBI Taxonomy" id="1818881"/>
    <lineage>
        <taxon>Bacteria</taxon>
        <taxon>Pseudomonadati</taxon>
        <taxon>Pseudomonadota</taxon>
        <taxon>Gammaproteobacteria</taxon>
        <taxon>Chromatiales</taxon>
        <taxon>Sedimenticolaceae</taxon>
        <taxon>Candidatus Thiodiazotropha</taxon>
    </lineage>
</organism>
<dbReference type="Pfam" id="PF00990">
    <property type="entry name" value="GGDEF"/>
    <property type="match status" value="1"/>
</dbReference>
<feature type="transmembrane region" description="Helical" evidence="3">
    <location>
        <begin position="105"/>
        <end position="126"/>
    </location>
</feature>
<keyword evidence="6" id="KW-1185">Reference proteome</keyword>
<feature type="transmembrane region" description="Helical" evidence="3">
    <location>
        <begin position="74"/>
        <end position="93"/>
    </location>
</feature>
<protein>
    <recommendedName>
        <fullName evidence="1">diguanylate cyclase</fullName>
        <ecNumber evidence="1">2.7.7.65</ecNumber>
    </recommendedName>
</protein>
<dbReference type="STRING" id="1818881.A3196_00945"/>
<evidence type="ECO:0000256" key="2">
    <source>
        <dbReference type="ARBA" id="ARBA00034247"/>
    </source>
</evidence>
<dbReference type="GO" id="GO:0052621">
    <property type="term" value="F:diguanylate cyclase activity"/>
    <property type="evidence" value="ECO:0007669"/>
    <property type="project" value="UniProtKB-EC"/>
</dbReference>
<dbReference type="NCBIfam" id="TIGR00254">
    <property type="entry name" value="GGDEF"/>
    <property type="match status" value="1"/>
</dbReference>
<dbReference type="SUPFAM" id="SSF55073">
    <property type="entry name" value="Nucleotide cyclase"/>
    <property type="match status" value="1"/>
</dbReference>
<feature type="transmembrane region" description="Helical" evidence="3">
    <location>
        <begin position="48"/>
        <end position="68"/>
    </location>
</feature>
<dbReference type="InterPro" id="IPR043128">
    <property type="entry name" value="Rev_trsase/Diguanyl_cyclase"/>
</dbReference>
<sequence length="387" mass="43267">MSLVHSYIKHLGVNSRIYSMQELDDLLSAEDHPDYMKKHRAILIGDRVRFVASLFTLLIPLWIIVDYLLLPMDVLLPIVVIRLISTGHFYYLSRYKTAENDLKKNLLILGGLLINLPLTFFASAHFLTPVTDQEMGQLALQLYTILPYVAIGLIGLFPLSVIEGMVISLLLVVLTITGWSYYATVPVDQIFAMLWLLCIILGVVLFAATLQLQYMIALITRADHDPVTGAQTRKSGMQSLVKAFEQAHVHGGNLSIALVDLDNAENIIAEFDYATYDHVVVEAADILHDDLRHSDMLVRWGEKVFLLLLPGTDCDGAAITVKRIHSKGLGTLPDGSPVTASISVCERVADNIEEWSQMLEVVNTRRDNAKHEGKDRYFLCGDKVVEH</sequence>
<dbReference type="PROSITE" id="PS50887">
    <property type="entry name" value="GGDEF"/>
    <property type="match status" value="1"/>
</dbReference>
<keyword evidence="3" id="KW-1133">Transmembrane helix</keyword>
<dbReference type="PANTHER" id="PTHR45138:SF9">
    <property type="entry name" value="DIGUANYLATE CYCLASE DGCM-RELATED"/>
    <property type="match status" value="1"/>
</dbReference>
<dbReference type="PANTHER" id="PTHR45138">
    <property type="entry name" value="REGULATORY COMPONENTS OF SENSORY TRANSDUCTION SYSTEM"/>
    <property type="match status" value="1"/>
</dbReference>
<dbReference type="InterPro" id="IPR000160">
    <property type="entry name" value="GGDEF_dom"/>
</dbReference>
<reference evidence="5 6" key="1">
    <citation type="submission" date="2016-03" db="EMBL/GenBank/DDBJ databases">
        <title>Chemosynthetic sulphur-oxidizing symbionts of marine invertebrate animals are capable of nitrogen fixation.</title>
        <authorList>
            <person name="Petersen J.M."/>
            <person name="Kemper A."/>
            <person name="Gruber-Vodicka H."/>
            <person name="Cardini U."/>
            <person name="Geest Mvander."/>
            <person name="Kleiner M."/>
            <person name="Bulgheresi S."/>
            <person name="Fussmann M."/>
            <person name="Herbold C."/>
            <person name="Seah B.K.B."/>
            <person name="Antony C.Paul."/>
            <person name="Liu D."/>
            <person name="Belitz A."/>
            <person name="Weber M."/>
        </authorList>
    </citation>
    <scope>NUCLEOTIDE SEQUENCE [LARGE SCALE GENOMIC DNA]</scope>
    <source>
        <strain evidence="5">G_D</strain>
    </source>
</reference>
<evidence type="ECO:0000313" key="6">
    <source>
        <dbReference type="Proteomes" id="UP000094849"/>
    </source>
</evidence>
<feature type="transmembrane region" description="Helical" evidence="3">
    <location>
        <begin position="190"/>
        <end position="212"/>
    </location>
</feature>
<dbReference type="InterPro" id="IPR029787">
    <property type="entry name" value="Nucleotide_cyclase"/>
</dbReference>
<comment type="catalytic activity">
    <reaction evidence="2">
        <text>2 GTP = 3',3'-c-di-GMP + 2 diphosphate</text>
        <dbReference type="Rhea" id="RHEA:24898"/>
        <dbReference type="ChEBI" id="CHEBI:33019"/>
        <dbReference type="ChEBI" id="CHEBI:37565"/>
        <dbReference type="ChEBI" id="CHEBI:58805"/>
        <dbReference type="EC" id="2.7.7.65"/>
    </reaction>
</comment>
<dbReference type="OrthoDB" id="5496380at2"/>
<name>A0A1E2ULJ2_9GAMM</name>
<feature type="transmembrane region" description="Helical" evidence="3">
    <location>
        <begin position="138"/>
        <end position="159"/>
    </location>
</feature>
<gene>
    <name evidence="5" type="ORF">A3196_00945</name>
</gene>
<feature type="domain" description="GGDEF" evidence="4">
    <location>
        <begin position="252"/>
        <end position="382"/>
    </location>
</feature>
<feature type="transmembrane region" description="Helical" evidence="3">
    <location>
        <begin position="166"/>
        <end position="184"/>
    </location>
</feature>
<dbReference type="EC" id="2.7.7.65" evidence="1"/>
<dbReference type="RefSeq" id="WP_069003819.1">
    <property type="nucleotide sequence ID" value="NZ_LVJW01000006.1"/>
</dbReference>